<evidence type="ECO:0000313" key="2">
    <source>
        <dbReference type="Proteomes" id="UP000050794"/>
    </source>
</evidence>
<evidence type="ECO:0000313" key="1">
    <source>
        <dbReference type="EMBL" id="VDM39326.1"/>
    </source>
</evidence>
<proteinExistence type="predicted"/>
<dbReference type="EMBL" id="UYWY01019803">
    <property type="protein sequence ID" value="VDM39326.1"/>
    <property type="molecule type" value="Genomic_DNA"/>
</dbReference>
<dbReference type="WBParaSite" id="TCNE_0000800501-mRNA-1">
    <property type="protein sequence ID" value="TCNE_0000800501-mRNA-1"/>
    <property type="gene ID" value="TCNE_0000800501"/>
</dbReference>
<name>A0A183UHN5_TOXCA</name>
<accession>A0A183UHN5</accession>
<gene>
    <name evidence="1" type="ORF">TCNE_LOCUS8005</name>
</gene>
<protein>
    <submittedName>
        <fullName evidence="3">FACT complex subunit</fullName>
    </submittedName>
</protein>
<dbReference type="AlphaFoldDB" id="A0A183UHN5"/>
<organism evidence="2 3">
    <name type="scientific">Toxocara canis</name>
    <name type="common">Canine roundworm</name>
    <dbReference type="NCBI Taxonomy" id="6265"/>
    <lineage>
        <taxon>Eukaryota</taxon>
        <taxon>Metazoa</taxon>
        <taxon>Ecdysozoa</taxon>
        <taxon>Nematoda</taxon>
        <taxon>Chromadorea</taxon>
        <taxon>Rhabditida</taxon>
        <taxon>Spirurina</taxon>
        <taxon>Ascaridomorpha</taxon>
        <taxon>Ascaridoidea</taxon>
        <taxon>Toxocaridae</taxon>
        <taxon>Toxocara</taxon>
    </lineage>
</organism>
<evidence type="ECO:0000313" key="3">
    <source>
        <dbReference type="WBParaSite" id="TCNE_0000800501-mRNA-1"/>
    </source>
</evidence>
<reference evidence="3" key="1">
    <citation type="submission" date="2016-06" db="UniProtKB">
        <authorList>
            <consortium name="WormBaseParasite"/>
        </authorList>
    </citation>
    <scope>IDENTIFICATION</scope>
</reference>
<reference evidence="1 2" key="2">
    <citation type="submission" date="2018-11" db="EMBL/GenBank/DDBJ databases">
        <authorList>
            <consortium name="Pathogen Informatics"/>
        </authorList>
    </citation>
    <scope>NUCLEOTIDE SEQUENCE [LARGE SCALE GENOMIC DNA]</scope>
</reference>
<keyword evidence="2" id="KW-1185">Reference proteome</keyword>
<sequence length="111" mass="12646">MPMNTHTYVYAHLAYTEFRTLLGMHWKVSAQDNLSSAELGAVAIVAKGWLEGSSVVFGSTPVGDEVKVSPQTEKVRVEWQCLLDRDWFFFMDIQINIEKRNNRTAEVGRKP</sequence>
<dbReference type="Proteomes" id="UP000050794">
    <property type="component" value="Unassembled WGS sequence"/>
</dbReference>